<proteinExistence type="inferred from homology"/>
<accession>W7UFI8</accession>
<dbReference type="EMBL" id="ATAX01000032">
    <property type="protein sequence ID" value="EWM52663.1"/>
    <property type="molecule type" value="Genomic_DNA"/>
</dbReference>
<dbReference type="eggNOG" id="COG1316">
    <property type="taxonomic scope" value="Bacteria"/>
</dbReference>
<dbReference type="Pfam" id="PF03816">
    <property type="entry name" value="LytR_cpsA_psr"/>
    <property type="match status" value="1"/>
</dbReference>
<evidence type="ECO:0000313" key="5">
    <source>
        <dbReference type="Proteomes" id="UP000019365"/>
    </source>
</evidence>
<keyword evidence="2" id="KW-0472">Membrane</keyword>
<dbReference type="Proteomes" id="UP000019365">
    <property type="component" value="Unassembled WGS sequence"/>
</dbReference>
<comment type="caution">
    <text evidence="4">The sequence shown here is derived from an EMBL/GenBank/DDBJ whole genome shotgun (WGS) entry which is preliminary data.</text>
</comment>
<feature type="domain" description="Cell envelope-related transcriptional attenuator" evidence="3">
    <location>
        <begin position="76"/>
        <end position="210"/>
    </location>
</feature>
<protein>
    <recommendedName>
        <fullName evidence="3">Cell envelope-related transcriptional attenuator domain-containing protein</fullName>
    </recommendedName>
</protein>
<feature type="transmembrane region" description="Helical" evidence="2">
    <location>
        <begin position="12"/>
        <end position="35"/>
    </location>
</feature>
<sequence length="290" mass="31717">MAKKKSGSIAVPFLLTIFIGLIIVGGAAAILYNYLGFGKKEKPPLPVPRTSGQVTYADNHTVLLVLDVPETKAPPTFVLMRSIPIKKEIILISIPSNSIALVDGAQQSIIDNYNSGGAASSAEFIEKVFDVEVDRYMKFDSAAFRKICDIFGGVTYPVNADIAGFKNDGSQQDLNSEQIETFVTYMMFSGGEYERSLTATDVLKTMINQADGKRIADGFDNSFNTIINMVDSDIKAVDYKNHKVAIKNMFENGRSMAVAFSVDGTTAGDDFIPSASFFEGIKEKYFKDQK</sequence>
<dbReference type="InterPro" id="IPR050922">
    <property type="entry name" value="LytR/CpsA/Psr_CW_biosynth"/>
</dbReference>
<dbReference type="PATRIC" id="fig|1341157.4.peg.2707"/>
<dbReference type="InterPro" id="IPR004474">
    <property type="entry name" value="LytR_CpsA_psr"/>
</dbReference>
<name>W7UFI8_RUMFL</name>
<dbReference type="Gene3D" id="3.40.630.190">
    <property type="entry name" value="LCP protein"/>
    <property type="match status" value="1"/>
</dbReference>
<evidence type="ECO:0000313" key="4">
    <source>
        <dbReference type="EMBL" id="EWM52663.1"/>
    </source>
</evidence>
<dbReference type="RefSeq" id="WP_037300722.1">
    <property type="nucleotide sequence ID" value="NZ_ATAX01000032.1"/>
</dbReference>
<evidence type="ECO:0000259" key="3">
    <source>
        <dbReference type="Pfam" id="PF03816"/>
    </source>
</evidence>
<dbReference type="PANTHER" id="PTHR33392">
    <property type="entry name" value="POLYISOPRENYL-TEICHOIC ACID--PEPTIDOGLYCAN TEICHOIC ACID TRANSFERASE TAGU"/>
    <property type="match status" value="1"/>
</dbReference>
<keyword evidence="5" id="KW-1185">Reference proteome</keyword>
<evidence type="ECO:0000256" key="2">
    <source>
        <dbReference type="SAM" id="Phobius"/>
    </source>
</evidence>
<gene>
    <name evidence="4" type="ORF">RF007C_00760</name>
</gene>
<dbReference type="AlphaFoldDB" id="W7UFI8"/>
<comment type="similarity">
    <text evidence="1">Belongs to the LytR/CpsA/Psr (LCP) family.</text>
</comment>
<keyword evidence="2" id="KW-1133">Transmembrane helix</keyword>
<dbReference type="PANTHER" id="PTHR33392:SF6">
    <property type="entry name" value="POLYISOPRENYL-TEICHOIC ACID--PEPTIDOGLYCAN TEICHOIC ACID TRANSFERASE TAGU"/>
    <property type="match status" value="1"/>
</dbReference>
<evidence type="ECO:0000256" key="1">
    <source>
        <dbReference type="ARBA" id="ARBA00006068"/>
    </source>
</evidence>
<reference evidence="4 5" key="1">
    <citation type="journal article" date="2014" name="PLoS ONE">
        <title>Rumen cellulosomics: divergent fiber-degrading strategies revealed by comparative genome-wide analysis of six ruminococcal strains.</title>
        <authorList>
            <person name="Dassa B."/>
            <person name="Borovok I."/>
            <person name="Ruimy-Israeli V."/>
            <person name="Lamed R."/>
            <person name="Flint H.J."/>
            <person name="Duncan S.H."/>
            <person name="Henrissat B."/>
            <person name="Coutinho P."/>
            <person name="Morrison M."/>
            <person name="Mosoni P."/>
            <person name="Yeoman C.J."/>
            <person name="White B.A."/>
            <person name="Bayer E.A."/>
        </authorList>
    </citation>
    <scope>NUCLEOTIDE SEQUENCE [LARGE SCALE GENOMIC DNA]</scope>
    <source>
        <strain evidence="4 5">007c</strain>
    </source>
</reference>
<organism evidence="4 5">
    <name type="scientific">Ruminococcus flavefaciens 007c</name>
    <dbReference type="NCBI Taxonomy" id="1341157"/>
    <lineage>
        <taxon>Bacteria</taxon>
        <taxon>Bacillati</taxon>
        <taxon>Bacillota</taxon>
        <taxon>Clostridia</taxon>
        <taxon>Eubacteriales</taxon>
        <taxon>Oscillospiraceae</taxon>
        <taxon>Ruminococcus</taxon>
    </lineage>
</organism>
<dbReference type="OrthoDB" id="1817975at2"/>
<keyword evidence="2" id="KW-0812">Transmembrane</keyword>